<keyword evidence="5" id="KW-0547">Nucleotide-binding</keyword>
<gene>
    <name evidence="12" type="ORF">BASA50_005446</name>
</gene>
<evidence type="ECO:0000256" key="10">
    <source>
        <dbReference type="SAM" id="SignalP"/>
    </source>
</evidence>
<evidence type="ECO:0000256" key="8">
    <source>
        <dbReference type="ARBA" id="ARBA00047899"/>
    </source>
</evidence>
<dbReference type="Proteomes" id="UP001648503">
    <property type="component" value="Unassembled WGS sequence"/>
</dbReference>
<organism evidence="12 13">
    <name type="scientific">Batrachochytrium salamandrivorans</name>
    <dbReference type="NCBI Taxonomy" id="1357716"/>
    <lineage>
        <taxon>Eukaryota</taxon>
        <taxon>Fungi</taxon>
        <taxon>Fungi incertae sedis</taxon>
        <taxon>Chytridiomycota</taxon>
        <taxon>Chytridiomycota incertae sedis</taxon>
        <taxon>Chytridiomycetes</taxon>
        <taxon>Rhizophydiales</taxon>
        <taxon>Rhizophydiales incertae sedis</taxon>
        <taxon>Batrachochytrium</taxon>
    </lineage>
</organism>
<dbReference type="Pfam" id="PF00069">
    <property type="entry name" value="Pkinase"/>
    <property type="match status" value="1"/>
</dbReference>
<evidence type="ECO:0000259" key="11">
    <source>
        <dbReference type="PROSITE" id="PS50011"/>
    </source>
</evidence>
<keyword evidence="4" id="KW-0808">Transferase</keyword>
<keyword evidence="13" id="KW-1185">Reference proteome</keyword>
<dbReference type="EMBL" id="JAFCIX010000260">
    <property type="protein sequence ID" value="KAH6595973.1"/>
    <property type="molecule type" value="Genomic_DNA"/>
</dbReference>
<dbReference type="InterPro" id="IPR000719">
    <property type="entry name" value="Prot_kinase_dom"/>
</dbReference>
<keyword evidence="3" id="KW-0723">Serine/threonine-protein kinase</keyword>
<reference evidence="12 13" key="1">
    <citation type="submission" date="2021-02" db="EMBL/GenBank/DDBJ databases">
        <title>Variation within the Batrachochytrium salamandrivorans European outbreak.</title>
        <authorList>
            <person name="Kelly M."/>
            <person name="Pasmans F."/>
            <person name="Shea T.P."/>
            <person name="Munoz J.F."/>
            <person name="Carranza S."/>
            <person name="Cuomo C.A."/>
            <person name="Martel A."/>
        </authorList>
    </citation>
    <scope>NUCLEOTIDE SEQUENCE [LARGE SCALE GENOMIC DNA]</scope>
    <source>
        <strain evidence="12 13">AMFP18/2</strain>
    </source>
</reference>
<comment type="catalytic activity">
    <reaction evidence="8">
        <text>L-threonyl-[protein] + ATP = O-phospho-L-threonyl-[protein] + ADP + H(+)</text>
        <dbReference type="Rhea" id="RHEA:46608"/>
        <dbReference type="Rhea" id="RHEA-COMP:11060"/>
        <dbReference type="Rhea" id="RHEA-COMP:11605"/>
        <dbReference type="ChEBI" id="CHEBI:15378"/>
        <dbReference type="ChEBI" id="CHEBI:30013"/>
        <dbReference type="ChEBI" id="CHEBI:30616"/>
        <dbReference type="ChEBI" id="CHEBI:61977"/>
        <dbReference type="ChEBI" id="CHEBI:456216"/>
        <dbReference type="EC" id="2.7.11.1"/>
    </reaction>
</comment>
<dbReference type="SUPFAM" id="SSF56112">
    <property type="entry name" value="Protein kinase-like (PK-like)"/>
    <property type="match status" value="1"/>
</dbReference>
<dbReference type="EC" id="2.7.11.1" evidence="2"/>
<evidence type="ECO:0000256" key="3">
    <source>
        <dbReference type="ARBA" id="ARBA00022527"/>
    </source>
</evidence>
<dbReference type="PROSITE" id="PS00109">
    <property type="entry name" value="PROTEIN_KINASE_TYR"/>
    <property type="match status" value="1"/>
</dbReference>
<evidence type="ECO:0000256" key="7">
    <source>
        <dbReference type="ARBA" id="ARBA00022840"/>
    </source>
</evidence>
<comment type="subcellular location">
    <subcellularLocation>
        <location evidence="1">Host cell</location>
    </subcellularLocation>
</comment>
<dbReference type="Gene3D" id="1.10.510.10">
    <property type="entry name" value="Transferase(Phosphotransferase) domain 1"/>
    <property type="match status" value="1"/>
</dbReference>
<accession>A0ABQ8FCN0</accession>
<dbReference type="PANTHER" id="PTHR22984:SF25">
    <property type="entry name" value="PROTEIN KINASE DOMAIN-CONTAINING PROTEIN"/>
    <property type="match status" value="1"/>
</dbReference>
<evidence type="ECO:0000256" key="4">
    <source>
        <dbReference type="ARBA" id="ARBA00022679"/>
    </source>
</evidence>
<evidence type="ECO:0000313" key="12">
    <source>
        <dbReference type="EMBL" id="KAH6595973.1"/>
    </source>
</evidence>
<dbReference type="PANTHER" id="PTHR22984">
    <property type="entry name" value="SERINE/THREONINE-PROTEIN KINASE PIM"/>
    <property type="match status" value="1"/>
</dbReference>
<sequence>MTSLYRSVIFLLSVATIQVQGGKDGLDQPELQSGSQSPTQQANYGCFRFNLVRRITRPIRLPQKESKHHLRQEEKEEKYSEFVECESKYLESEYDYVKEPSKNRYGENIQVTTIDSDGSQVLLKTIEKENTVFYRLESTSPLKTHMAEIGSKDGRYTSRECKLPEPFNLMLPYEIEMQKYLTQSDYPGSPYVLEVIDYAVTKKEYVLVMKYPGEDWIALDKYTREEGRLSVVEIRLIIREVLKALLSLKSFGVVHGDITARNILYNERTSDVKLMNFGYSGVFENGTKAAQHQDHLMKNLLFGFVYIGFHLILGVENVYTWLRGGVLNGEADLDQRWLDGTVEHESMGTRHDNRALAARLADFLQVAYRQYQSTLWKYHRDRLVEVG</sequence>
<keyword evidence="10" id="KW-0732">Signal</keyword>
<feature type="chain" id="PRO_5046771298" description="non-specific serine/threonine protein kinase" evidence="10">
    <location>
        <begin position="22"/>
        <end position="387"/>
    </location>
</feature>
<comment type="catalytic activity">
    <reaction evidence="9">
        <text>L-seryl-[protein] + ATP = O-phospho-L-seryl-[protein] + ADP + H(+)</text>
        <dbReference type="Rhea" id="RHEA:17989"/>
        <dbReference type="Rhea" id="RHEA-COMP:9863"/>
        <dbReference type="Rhea" id="RHEA-COMP:11604"/>
        <dbReference type="ChEBI" id="CHEBI:15378"/>
        <dbReference type="ChEBI" id="CHEBI:29999"/>
        <dbReference type="ChEBI" id="CHEBI:30616"/>
        <dbReference type="ChEBI" id="CHEBI:83421"/>
        <dbReference type="ChEBI" id="CHEBI:456216"/>
        <dbReference type="EC" id="2.7.11.1"/>
    </reaction>
</comment>
<dbReference type="PROSITE" id="PS50011">
    <property type="entry name" value="PROTEIN_KINASE_DOM"/>
    <property type="match status" value="1"/>
</dbReference>
<evidence type="ECO:0000256" key="9">
    <source>
        <dbReference type="ARBA" id="ARBA00048679"/>
    </source>
</evidence>
<evidence type="ECO:0000256" key="1">
    <source>
        <dbReference type="ARBA" id="ARBA00004340"/>
    </source>
</evidence>
<dbReference type="InterPro" id="IPR051138">
    <property type="entry name" value="PIM_Ser/Thr_kinase"/>
</dbReference>
<dbReference type="InterPro" id="IPR008266">
    <property type="entry name" value="Tyr_kinase_AS"/>
</dbReference>
<feature type="domain" description="Protein kinase" evidence="11">
    <location>
        <begin position="94"/>
        <end position="387"/>
    </location>
</feature>
<evidence type="ECO:0000313" key="13">
    <source>
        <dbReference type="Proteomes" id="UP001648503"/>
    </source>
</evidence>
<comment type="caution">
    <text evidence="12">The sequence shown here is derived from an EMBL/GenBank/DDBJ whole genome shotgun (WGS) entry which is preliminary data.</text>
</comment>
<keyword evidence="7" id="KW-0067">ATP-binding</keyword>
<protein>
    <recommendedName>
        <fullName evidence="2">non-specific serine/threonine protein kinase</fullName>
        <ecNumber evidence="2">2.7.11.1</ecNumber>
    </recommendedName>
</protein>
<proteinExistence type="predicted"/>
<evidence type="ECO:0000256" key="5">
    <source>
        <dbReference type="ARBA" id="ARBA00022741"/>
    </source>
</evidence>
<name>A0ABQ8FCN0_9FUNG</name>
<dbReference type="SMART" id="SM00220">
    <property type="entry name" value="S_TKc"/>
    <property type="match status" value="1"/>
</dbReference>
<feature type="signal peptide" evidence="10">
    <location>
        <begin position="1"/>
        <end position="21"/>
    </location>
</feature>
<dbReference type="InterPro" id="IPR011009">
    <property type="entry name" value="Kinase-like_dom_sf"/>
</dbReference>
<keyword evidence="6" id="KW-0418">Kinase</keyword>
<evidence type="ECO:0000256" key="6">
    <source>
        <dbReference type="ARBA" id="ARBA00022777"/>
    </source>
</evidence>
<evidence type="ECO:0000256" key="2">
    <source>
        <dbReference type="ARBA" id="ARBA00012513"/>
    </source>
</evidence>